<keyword evidence="5 7" id="KW-0418">Kinase</keyword>
<dbReference type="STRING" id="477690.SAMN05216474_2966"/>
<name>A0A1I7BPD3_9FLAO</name>
<evidence type="ECO:0000256" key="4">
    <source>
        <dbReference type="ARBA" id="ARBA00022679"/>
    </source>
</evidence>
<dbReference type="EMBL" id="FPAS01000006">
    <property type="protein sequence ID" value="SFT89044.1"/>
    <property type="molecule type" value="Genomic_DNA"/>
</dbReference>
<accession>A0A1I7BPD3</accession>
<dbReference type="GO" id="GO:0000155">
    <property type="term" value="F:phosphorelay sensor kinase activity"/>
    <property type="evidence" value="ECO:0007669"/>
    <property type="project" value="InterPro"/>
</dbReference>
<dbReference type="Proteomes" id="UP000236454">
    <property type="component" value="Unassembled WGS sequence"/>
</dbReference>
<proteinExistence type="predicted"/>
<feature type="domain" description="Histidine kinase" evidence="6">
    <location>
        <begin position="76"/>
        <end position="293"/>
    </location>
</feature>
<evidence type="ECO:0000313" key="7">
    <source>
        <dbReference type="EMBL" id="SFT89044.1"/>
    </source>
</evidence>
<dbReference type="PROSITE" id="PS50109">
    <property type="entry name" value="HIS_KIN"/>
    <property type="match status" value="1"/>
</dbReference>
<dbReference type="InterPro" id="IPR052162">
    <property type="entry name" value="Sensor_kinase/Photoreceptor"/>
</dbReference>
<sequence>MNLRNKILIKQIERLAPDQNLSEWEPLFHAVDRVYEQLHTEVRLLEEIANKMVDDMTDANKNLERINESLDGFNYHVSHDLKSRFMNTQSLVMILKKYVNQPGQEDKVNEICEKLEWNSEKAIETVNEFLEISRLEYENEEKRIEICDIAECITNQVESINGLLYKHIQLDLDAFDKIHFDKTSLNSVLRNILTNAIKYKKEDEEPRIEIKTSFNFDHPMIIIRDHGIGLDTEILGDELFKPFNRFKNSKFIEGNGVGLFLIRKTMESGGGSVSIYGKENEGVTLSLKFKKDAVR</sequence>
<evidence type="ECO:0000256" key="1">
    <source>
        <dbReference type="ARBA" id="ARBA00000085"/>
    </source>
</evidence>
<dbReference type="InterPro" id="IPR036097">
    <property type="entry name" value="HisK_dim/P_sf"/>
</dbReference>
<gene>
    <name evidence="7" type="ORF">SAMN05216474_2966</name>
</gene>
<reference evidence="7 8" key="1">
    <citation type="submission" date="2016-10" db="EMBL/GenBank/DDBJ databases">
        <authorList>
            <person name="de Groot N.N."/>
        </authorList>
    </citation>
    <scope>NUCLEOTIDE SEQUENCE [LARGE SCALE GENOMIC DNA]</scope>
    <source>
        <strain evidence="7 8">CGMCC 1.7005</strain>
    </source>
</reference>
<evidence type="ECO:0000259" key="6">
    <source>
        <dbReference type="PROSITE" id="PS50109"/>
    </source>
</evidence>
<evidence type="ECO:0000256" key="3">
    <source>
        <dbReference type="ARBA" id="ARBA00022553"/>
    </source>
</evidence>
<dbReference type="AlphaFoldDB" id="A0A1I7BPD3"/>
<dbReference type="Gene3D" id="1.10.287.130">
    <property type="match status" value="1"/>
</dbReference>
<keyword evidence="3" id="KW-0597">Phosphoprotein</keyword>
<protein>
    <recommendedName>
        <fullName evidence="2">histidine kinase</fullName>
        <ecNumber evidence="2">2.7.13.3</ecNumber>
    </recommendedName>
</protein>
<dbReference type="EC" id="2.7.13.3" evidence="2"/>
<dbReference type="InterPro" id="IPR004358">
    <property type="entry name" value="Sig_transdc_His_kin-like_C"/>
</dbReference>
<dbReference type="RefSeq" id="WP_090252599.1">
    <property type="nucleotide sequence ID" value="NZ_FPAS01000006.1"/>
</dbReference>
<comment type="catalytic activity">
    <reaction evidence="1">
        <text>ATP + protein L-histidine = ADP + protein N-phospho-L-histidine.</text>
        <dbReference type="EC" id="2.7.13.3"/>
    </reaction>
</comment>
<dbReference type="Gene3D" id="3.30.565.10">
    <property type="entry name" value="Histidine kinase-like ATPase, C-terminal domain"/>
    <property type="match status" value="1"/>
</dbReference>
<dbReference type="PANTHER" id="PTHR43304:SF1">
    <property type="entry name" value="PAC DOMAIN-CONTAINING PROTEIN"/>
    <property type="match status" value="1"/>
</dbReference>
<dbReference type="SUPFAM" id="SSF55874">
    <property type="entry name" value="ATPase domain of HSP90 chaperone/DNA topoisomerase II/histidine kinase"/>
    <property type="match status" value="1"/>
</dbReference>
<dbReference type="SUPFAM" id="SSF47384">
    <property type="entry name" value="Homodimeric domain of signal transducing histidine kinase"/>
    <property type="match status" value="1"/>
</dbReference>
<dbReference type="Pfam" id="PF02518">
    <property type="entry name" value="HATPase_c"/>
    <property type="match status" value="1"/>
</dbReference>
<organism evidence="7 8">
    <name type="scientific">Lishizhenia tianjinensis</name>
    <dbReference type="NCBI Taxonomy" id="477690"/>
    <lineage>
        <taxon>Bacteria</taxon>
        <taxon>Pseudomonadati</taxon>
        <taxon>Bacteroidota</taxon>
        <taxon>Flavobacteriia</taxon>
        <taxon>Flavobacteriales</taxon>
        <taxon>Crocinitomicaceae</taxon>
        <taxon>Lishizhenia</taxon>
    </lineage>
</organism>
<evidence type="ECO:0000256" key="5">
    <source>
        <dbReference type="ARBA" id="ARBA00022777"/>
    </source>
</evidence>
<keyword evidence="8" id="KW-1185">Reference proteome</keyword>
<dbReference type="SMART" id="SM00387">
    <property type="entry name" value="HATPase_c"/>
    <property type="match status" value="1"/>
</dbReference>
<dbReference type="InterPro" id="IPR005467">
    <property type="entry name" value="His_kinase_dom"/>
</dbReference>
<keyword evidence="4" id="KW-0808">Transferase</keyword>
<dbReference type="InterPro" id="IPR003594">
    <property type="entry name" value="HATPase_dom"/>
</dbReference>
<evidence type="ECO:0000313" key="8">
    <source>
        <dbReference type="Proteomes" id="UP000236454"/>
    </source>
</evidence>
<dbReference type="InterPro" id="IPR036890">
    <property type="entry name" value="HATPase_C_sf"/>
</dbReference>
<dbReference type="PRINTS" id="PR00344">
    <property type="entry name" value="BCTRLSENSOR"/>
</dbReference>
<dbReference type="OrthoDB" id="5522855at2"/>
<evidence type="ECO:0000256" key="2">
    <source>
        <dbReference type="ARBA" id="ARBA00012438"/>
    </source>
</evidence>
<dbReference type="PANTHER" id="PTHR43304">
    <property type="entry name" value="PHYTOCHROME-LIKE PROTEIN CPH1"/>
    <property type="match status" value="1"/>
</dbReference>